<sequence>MMKIPASYKQLDRLTDISPVGEVLAGRREELRRQMVAQRDAHELARIQGRAEEIDLLLDAIFATRGMTAPARRNET</sequence>
<protein>
    <submittedName>
        <fullName evidence="1">Uncharacterized protein</fullName>
    </submittedName>
</protein>
<proteinExistence type="predicted"/>
<evidence type="ECO:0000313" key="1">
    <source>
        <dbReference type="EMBL" id="DAF55688.1"/>
    </source>
</evidence>
<accession>A0A8S5SXQ8</accession>
<name>A0A8S5SXQ8_9CAUD</name>
<organism evidence="1">
    <name type="scientific">Podoviridae sp. ctylN24</name>
    <dbReference type="NCBI Taxonomy" id="2827756"/>
    <lineage>
        <taxon>Viruses</taxon>
        <taxon>Duplodnaviria</taxon>
        <taxon>Heunggongvirae</taxon>
        <taxon>Uroviricota</taxon>
        <taxon>Caudoviricetes</taxon>
    </lineage>
</organism>
<dbReference type="EMBL" id="BK032697">
    <property type="protein sequence ID" value="DAF55688.1"/>
    <property type="molecule type" value="Genomic_DNA"/>
</dbReference>
<reference evidence="1" key="1">
    <citation type="journal article" date="2021" name="Proc. Natl. Acad. Sci. U.S.A.">
        <title>A Catalog of Tens of Thousands of Viruses from Human Metagenomes Reveals Hidden Associations with Chronic Diseases.</title>
        <authorList>
            <person name="Tisza M.J."/>
            <person name="Buck C.B."/>
        </authorList>
    </citation>
    <scope>NUCLEOTIDE SEQUENCE</scope>
    <source>
        <strain evidence="1">CtylN24</strain>
    </source>
</reference>